<dbReference type="GO" id="GO:0005654">
    <property type="term" value="C:nucleoplasm"/>
    <property type="evidence" value="ECO:0007669"/>
    <property type="project" value="UniProtKB-SubCell"/>
</dbReference>
<reference evidence="8" key="1">
    <citation type="submission" date="2022-12" db="EMBL/GenBank/DDBJ databases">
        <title>Chromosome-level genome assembly of the bean flower thrips Megalurothrips usitatus.</title>
        <authorList>
            <person name="Ma L."/>
            <person name="Liu Q."/>
            <person name="Li H."/>
            <person name="Cai W."/>
        </authorList>
    </citation>
    <scope>NUCLEOTIDE SEQUENCE</scope>
    <source>
        <strain evidence="8">Cailab_2022a</strain>
    </source>
</reference>
<comment type="caution">
    <text evidence="8">The sequence shown here is derived from an EMBL/GenBank/DDBJ whole genome shotgun (WGS) entry which is preliminary data.</text>
</comment>
<evidence type="ECO:0000256" key="2">
    <source>
        <dbReference type="ARBA" id="ARBA00018339"/>
    </source>
</evidence>
<keyword evidence="9" id="KW-1185">Reference proteome</keyword>
<gene>
    <name evidence="8" type="ORF">ONE63_007244</name>
</gene>
<dbReference type="GO" id="GO:0000027">
    <property type="term" value="P:ribosomal large subunit assembly"/>
    <property type="evidence" value="ECO:0007669"/>
    <property type="project" value="UniProtKB-UniRule"/>
</dbReference>
<dbReference type="GO" id="GO:0008097">
    <property type="term" value="F:5S rRNA binding"/>
    <property type="evidence" value="ECO:0007669"/>
    <property type="project" value="TreeGrafter"/>
</dbReference>
<evidence type="ECO:0000256" key="5">
    <source>
        <dbReference type="PIRNR" id="PIRNR017302"/>
    </source>
</evidence>
<organism evidence="8 9">
    <name type="scientific">Megalurothrips usitatus</name>
    <name type="common">bean blossom thrips</name>
    <dbReference type="NCBI Taxonomy" id="439358"/>
    <lineage>
        <taxon>Eukaryota</taxon>
        <taxon>Metazoa</taxon>
        <taxon>Ecdysozoa</taxon>
        <taxon>Arthropoda</taxon>
        <taxon>Hexapoda</taxon>
        <taxon>Insecta</taxon>
        <taxon>Pterygota</taxon>
        <taxon>Neoptera</taxon>
        <taxon>Paraneoptera</taxon>
        <taxon>Thysanoptera</taxon>
        <taxon>Terebrantia</taxon>
        <taxon>Thripoidea</taxon>
        <taxon>Thripidae</taxon>
        <taxon>Megalurothrips</taxon>
    </lineage>
</organism>
<keyword evidence="4 5" id="KW-0539">Nucleus</keyword>
<feature type="compositionally biased region" description="Basic and acidic residues" evidence="7">
    <location>
        <begin position="105"/>
        <end position="123"/>
    </location>
</feature>
<evidence type="ECO:0000256" key="4">
    <source>
        <dbReference type="ARBA" id="ARBA00023242"/>
    </source>
</evidence>
<evidence type="ECO:0000256" key="6">
    <source>
        <dbReference type="SAM" id="Coils"/>
    </source>
</evidence>
<dbReference type="Proteomes" id="UP001075354">
    <property type="component" value="Chromosome 4"/>
</dbReference>
<dbReference type="Pfam" id="PF07767">
    <property type="entry name" value="Nop53"/>
    <property type="match status" value="1"/>
</dbReference>
<proteinExistence type="inferred from homology"/>
<sequence length="425" mass="49902">MAVVKAKKRIGSKKTKKGWRRSDIQDVEDFLEDKRLEERLGVPFKDRKDEELFSVDTKADNDNLKYQSSKEARRNQLLAKPVRCFEILKSDSKVQDPIAKRNIRRSAEDRQHPAFRKREEEKLKRKKGIVKRKEVDNRAQAIRKFHRQAPRSGFKKDIWNEEVALPATVKTDWVNEGTRLHVLANTRMKDKLRRPKEKNLSKPYKTPAVELPLPGQSYNPSYEDHISLLETITTKEQALAKADAHLTRVTSAMFRKVPRHEAEAQYFREMSQGVPALDPEAAKPDEPLSDNEYHAVNPPVDRLKKKDRKKRRNIVEEKRLQNKNKLLKAEKKKLADIYRLNQFEEEIVNQEEKTQKRSEKRIENDLNRTTRRLGRQKFEENELDFNMASDLKGSLRSIKPEGNILSDRYNSMQKRNILEPASHQL</sequence>
<comment type="subcellular location">
    <subcellularLocation>
        <location evidence="5">Nucleus</location>
        <location evidence="5">Nucleolus</location>
    </subcellularLocation>
    <subcellularLocation>
        <location evidence="5">Nucleus</location>
        <location evidence="5">Nucleoplasm</location>
    </subcellularLocation>
</comment>
<dbReference type="EMBL" id="JAPTSV010000004">
    <property type="protein sequence ID" value="KAJ1528874.1"/>
    <property type="molecule type" value="Genomic_DNA"/>
</dbReference>
<dbReference type="GO" id="GO:0006364">
    <property type="term" value="P:rRNA processing"/>
    <property type="evidence" value="ECO:0007669"/>
    <property type="project" value="TreeGrafter"/>
</dbReference>
<feature type="region of interest" description="Disordered" evidence="7">
    <location>
        <begin position="1"/>
        <end position="21"/>
    </location>
</feature>
<comment type="similarity">
    <text evidence="1 5">Belongs to the NOP53 family.</text>
</comment>
<feature type="region of interest" description="Disordered" evidence="7">
    <location>
        <begin position="99"/>
        <end position="128"/>
    </location>
</feature>
<dbReference type="PANTHER" id="PTHR14211">
    <property type="entry name" value="GLIOMA SUPPRESSOR CANDIDATE REGION GENE 2"/>
    <property type="match status" value="1"/>
</dbReference>
<evidence type="ECO:0000313" key="9">
    <source>
        <dbReference type="Proteomes" id="UP001075354"/>
    </source>
</evidence>
<protein>
    <recommendedName>
        <fullName evidence="2 5">Ribosome biogenesis protein NOP53</fullName>
    </recommendedName>
</protein>
<name>A0AAV7XVJ0_9NEOP</name>
<dbReference type="AlphaFoldDB" id="A0AAV7XVJ0"/>
<feature type="coiled-coil region" evidence="6">
    <location>
        <begin position="317"/>
        <end position="360"/>
    </location>
</feature>
<dbReference type="PIRSF" id="PIRSF017302">
    <property type="entry name" value="Gltscr2"/>
    <property type="match status" value="1"/>
</dbReference>
<feature type="compositionally biased region" description="Basic residues" evidence="7">
    <location>
        <begin position="1"/>
        <end position="19"/>
    </location>
</feature>
<evidence type="ECO:0000256" key="1">
    <source>
        <dbReference type="ARBA" id="ARBA00008838"/>
    </source>
</evidence>
<evidence type="ECO:0000256" key="3">
    <source>
        <dbReference type="ARBA" id="ARBA00022517"/>
    </source>
</evidence>
<accession>A0AAV7XVJ0</accession>
<keyword evidence="6" id="KW-0175">Coiled coil</keyword>
<evidence type="ECO:0000313" key="8">
    <source>
        <dbReference type="EMBL" id="KAJ1528874.1"/>
    </source>
</evidence>
<dbReference type="InterPro" id="IPR011687">
    <property type="entry name" value="Nop53/GLTSCR2"/>
</dbReference>
<keyword evidence="3 5" id="KW-0690">Ribosome biogenesis</keyword>
<comment type="function">
    <text evidence="5">May play a role in ribosome biogenesis.</text>
</comment>
<dbReference type="GO" id="GO:0005730">
    <property type="term" value="C:nucleolus"/>
    <property type="evidence" value="ECO:0007669"/>
    <property type="project" value="UniProtKB-SubCell"/>
</dbReference>
<dbReference type="PANTHER" id="PTHR14211:SF7">
    <property type="entry name" value="RIBOSOME BIOGENESIS PROTEIN NOP53"/>
    <property type="match status" value="1"/>
</dbReference>
<evidence type="ECO:0000256" key="7">
    <source>
        <dbReference type="SAM" id="MobiDB-lite"/>
    </source>
</evidence>